<proteinExistence type="predicted"/>
<evidence type="ECO:0000313" key="1">
    <source>
        <dbReference type="EMBL" id="TPV35068.1"/>
    </source>
</evidence>
<evidence type="ECO:0000313" key="2">
    <source>
        <dbReference type="Proteomes" id="UP000317332"/>
    </source>
</evidence>
<name>A0A506PNH3_9FLAO</name>
<comment type="caution">
    <text evidence="1">The sequence shown here is derived from an EMBL/GenBank/DDBJ whole genome shotgun (WGS) entry which is preliminary data.</text>
</comment>
<reference evidence="1 2" key="1">
    <citation type="submission" date="2019-06" db="EMBL/GenBank/DDBJ databases">
        <title>Flavobacteriaceae Paucihalobacterium erythroidium CWB-1, complete genome.</title>
        <authorList>
            <person name="Wu S."/>
        </authorList>
    </citation>
    <scope>NUCLEOTIDE SEQUENCE [LARGE SCALE GENOMIC DNA]</scope>
    <source>
        <strain evidence="1 2">CWB-1</strain>
    </source>
</reference>
<dbReference type="AlphaFoldDB" id="A0A506PNH3"/>
<dbReference type="Proteomes" id="UP000317332">
    <property type="component" value="Unassembled WGS sequence"/>
</dbReference>
<dbReference type="EMBL" id="VHIQ01000002">
    <property type="protein sequence ID" value="TPV35068.1"/>
    <property type="molecule type" value="Genomic_DNA"/>
</dbReference>
<keyword evidence="2" id="KW-1185">Reference proteome</keyword>
<gene>
    <name evidence="1" type="ORF">FJ651_05970</name>
</gene>
<sequence>MKKDIQIPEVKDVHIAAVQELHPEFKALDWNIYLINNLPEPLEIVIIVTKGFKDHKSTAQTRHQIKLLPAKSYAKIEWLQEDLLAINNTYSVSFFKDGSMYHRNFVLKANTVKPHSLRAVPLLTAKGVLAE</sequence>
<organism evidence="1 2">
    <name type="scientific">Paucihalobacter ruber</name>
    <dbReference type="NCBI Taxonomy" id="2567861"/>
    <lineage>
        <taxon>Bacteria</taxon>
        <taxon>Pseudomonadati</taxon>
        <taxon>Bacteroidota</taxon>
        <taxon>Flavobacteriia</taxon>
        <taxon>Flavobacteriales</taxon>
        <taxon>Flavobacteriaceae</taxon>
        <taxon>Paucihalobacter</taxon>
    </lineage>
</organism>
<dbReference type="OrthoDB" id="953239at2"/>
<accession>A0A506PNH3</accession>
<dbReference type="RefSeq" id="WP_140989544.1">
    <property type="nucleotide sequence ID" value="NZ_VHIQ01000002.1"/>
</dbReference>
<protein>
    <submittedName>
        <fullName evidence="1">Uncharacterized protein</fullName>
    </submittedName>
</protein>